<organism evidence="1 2">
    <name type="scientific">Nisaea acidiphila</name>
    <dbReference type="NCBI Taxonomy" id="1862145"/>
    <lineage>
        <taxon>Bacteria</taxon>
        <taxon>Pseudomonadati</taxon>
        <taxon>Pseudomonadota</taxon>
        <taxon>Alphaproteobacteria</taxon>
        <taxon>Rhodospirillales</taxon>
        <taxon>Thalassobaculaceae</taxon>
        <taxon>Nisaea</taxon>
    </lineage>
</organism>
<evidence type="ECO:0000313" key="2">
    <source>
        <dbReference type="Proteomes" id="UP001060336"/>
    </source>
</evidence>
<sequence>MLGNGADLMECDWDQGIPAALRIGRIEGTAFGIETADRHSFFTLAPERFGARIIDDRAVLIGPENGQRDLTVEMAEGSWTASIASTVGPSRLSLAASLTTLSPSFFQDFVLRAVFSASSFHEAEIGGERFAHENRNLYHQHAVREAKLSGPNGTLTVRVTGAAARSWFDQWLYVRDAPEGWVVHARLLPREPYARLWVRWFNRFGRISLPDAASRAVLAVPYFREKLWYAAERGGAGALQLQASGLAGVPAEETLSLAMELDFDIP</sequence>
<accession>A0A9J7B0P3</accession>
<gene>
    <name evidence="1" type="ORF">NUH88_10150</name>
</gene>
<dbReference type="EMBL" id="CP102480">
    <property type="protein sequence ID" value="UUX52044.1"/>
    <property type="molecule type" value="Genomic_DNA"/>
</dbReference>
<evidence type="ECO:0000313" key="1">
    <source>
        <dbReference type="EMBL" id="UUX52044.1"/>
    </source>
</evidence>
<reference evidence="1" key="1">
    <citation type="submission" date="2022-08" db="EMBL/GenBank/DDBJ databases">
        <title>Nisaea acidiphila sp. nov., isolated from a marine algal debris and emended description of the genus Nisaea Urios et al. 2008.</title>
        <authorList>
            <person name="Kwon K."/>
        </authorList>
    </citation>
    <scope>NUCLEOTIDE SEQUENCE</scope>
    <source>
        <strain evidence="1">MEBiC11861</strain>
    </source>
</reference>
<proteinExistence type="predicted"/>
<dbReference type="Proteomes" id="UP001060336">
    <property type="component" value="Chromosome"/>
</dbReference>
<dbReference type="AlphaFoldDB" id="A0A9J7B0P3"/>
<protein>
    <submittedName>
        <fullName evidence="1">Uncharacterized protein</fullName>
    </submittedName>
</protein>
<name>A0A9J7B0P3_9PROT</name>
<keyword evidence="2" id="KW-1185">Reference proteome</keyword>
<dbReference type="KEGG" id="naci:NUH88_10150"/>
<dbReference type="RefSeq" id="WP_257771874.1">
    <property type="nucleotide sequence ID" value="NZ_CP102480.1"/>
</dbReference>